<reference evidence="3" key="2">
    <citation type="submission" date="2019-06" db="EMBL/GenBank/DDBJ databases">
        <title>Co-occurence of chitin degradation, pigmentation and bioactivity in marine Pseudoalteromonas.</title>
        <authorList>
            <person name="Sonnenschein E.C."/>
            <person name="Bech P.K."/>
        </authorList>
    </citation>
    <scope>NUCLEOTIDE SEQUENCE [LARGE SCALE GENOMIC DNA]</scope>
    <source>
        <strain evidence="3">S1189</strain>
    </source>
</reference>
<keyword evidence="1" id="KW-0472">Membrane</keyword>
<feature type="transmembrane region" description="Helical" evidence="1">
    <location>
        <begin position="15"/>
        <end position="37"/>
    </location>
</feature>
<evidence type="ECO:0000313" key="3">
    <source>
        <dbReference type="Proteomes" id="UP000307362"/>
    </source>
</evidence>
<reference evidence="2 3" key="1">
    <citation type="submission" date="2017-12" db="EMBL/GenBank/DDBJ databases">
        <authorList>
            <person name="Paulsen S."/>
            <person name="Gram L.K."/>
        </authorList>
    </citation>
    <scope>NUCLEOTIDE SEQUENCE [LARGE SCALE GENOMIC DNA]</scope>
    <source>
        <strain evidence="2 3">S1189</strain>
    </source>
</reference>
<organism evidence="2 3">
    <name type="scientific">Pseudoalteromonas phenolica</name>
    <dbReference type="NCBI Taxonomy" id="161398"/>
    <lineage>
        <taxon>Bacteria</taxon>
        <taxon>Pseudomonadati</taxon>
        <taxon>Pseudomonadota</taxon>
        <taxon>Gammaproteobacteria</taxon>
        <taxon>Alteromonadales</taxon>
        <taxon>Pseudoalteromonadaceae</taxon>
        <taxon>Pseudoalteromonas</taxon>
    </lineage>
</organism>
<keyword evidence="1" id="KW-1133">Transmembrane helix</keyword>
<gene>
    <name evidence="2" type="ORF">CWB73_13790</name>
</gene>
<dbReference type="AlphaFoldDB" id="A0A5S3YRE7"/>
<sequence>MRNEKYKKFLKPHRAILLGMLLSIVTVTGYFQFFSYFDAVTYFQLSKHSSQPVPKRIDEIVLIQSNALYREHEKIASTLVSYNVKYVIFLYDAELPHSQNISHIYYPNQPETHCLMPPNSWHGYLVRYEPNKADCDSLWKILYPDHQSSNKLVNYRHLEGAFPQYNAEQLLARDLYLTQLEHKIVVVAQRPNMINTEYTVPSTQPTLDPAKLYLYLAFNFENNIFDQQISLVAYIISTASIIILLLIFYQKASILKGFFIAISATLLSTLIVWIALTQLHFWLPLGNWIFFIWFSYLFFYTTESIRDKSQLLETIQVIRERMMGHFLLKSFTQEDNPWDSILTLVQQQLDLKRSIFLDRVENASKVKEIRALGCSLEDIVELRRNYEREPYACAIKALGTVAFDSPFFKSLAKTEKQYLVPLIYAGDVRGFWAMTLESQDNFDETEFIKNVNAFAAQIGELLFHHHVFRLQQELKQNVLIRTFQLRFGSTLGTDAKFAFNEVEQKLSLLEHAFSHLMNATVMFNLFGQVVQTNQAMEKLAQRFDLMLFDISALDLLSHFVPFESDNLKSNLRFITLFKDVQFYPVQRNEYTFILKVSALEATSTSSSGTPIENAGIIFEFFDLTEIFLKLDNSDKLLARLIENLKTQNPEDI</sequence>
<keyword evidence="1" id="KW-0812">Transmembrane</keyword>
<protein>
    <recommendedName>
        <fullName evidence="4">CHASE2 domain-containing protein</fullName>
    </recommendedName>
</protein>
<evidence type="ECO:0000256" key="1">
    <source>
        <dbReference type="SAM" id="Phobius"/>
    </source>
</evidence>
<feature type="transmembrane region" description="Helical" evidence="1">
    <location>
        <begin position="282"/>
        <end position="300"/>
    </location>
</feature>
<evidence type="ECO:0000313" key="2">
    <source>
        <dbReference type="EMBL" id="TMP79488.1"/>
    </source>
</evidence>
<dbReference type="OrthoDB" id="9808480at2"/>
<dbReference type="RefSeq" id="WP_138568162.1">
    <property type="nucleotide sequence ID" value="NZ_PNCM01000029.1"/>
</dbReference>
<name>A0A5S3YRE7_9GAMM</name>
<feature type="transmembrane region" description="Helical" evidence="1">
    <location>
        <begin position="258"/>
        <end position="276"/>
    </location>
</feature>
<feature type="transmembrane region" description="Helical" evidence="1">
    <location>
        <begin position="231"/>
        <end position="249"/>
    </location>
</feature>
<dbReference type="Proteomes" id="UP000307362">
    <property type="component" value="Unassembled WGS sequence"/>
</dbReference>
<comment type="caution">
    <text evidence="2">The sequence shown here is derived from an EMBL/GenBank/DDBJ whole genome shotgun (WGS) entry which is preliminary data.</text>
</comment>
<proteinExistence type="predicted"/>
<accession>A0A5S3YRE7</accession>
<dbReference type="EMBL" id="PNCM01000029">
    <property type="protein sequence ID" value="TMP79488.1"/>
    <property type="molecule type" value="Genomic_DNA"/>
</dbReference>
<evidence type="ECO:0008006" key="4">
    <source>
        <dbReference type="Google" id="ProtNLM"/>
    </source>
</evidence>